<sequence>MTVPFRIPAVRGDMPGPGSSDDHPDLIRLSRYRMRADRPGLRLRAGETVLCAPYAPTESHMLVLVRCETDGHNPGVLLSVAEVEYLGPTEEILGPCAWGRPGVRP</sequence>
<name>A0A512IGA1_9MICC</name>
<protein>
    <submittedName>
        <fullName evidence="2">Uncharacterized protein</fullName>
    </submittedName>
</protein>
<comment type="caution">
    <text evidence="2">The sequence shown here is derived from an EMBL/GenBank/DDBJ whole genome shotgun (WGS) entry which is preliminary data.</text>
</comment>
<evidence type="ECO:0000313" key="2">
    <source>
        <dbReference type="EMBL" id="GEO96680.1"/>
    </source>
</evidence>
<accession>A0A512IGA1</accession>
<keyword evidence="3" id="KW-1185">Reference proteome</keyword>
<dbReference type="RefSeq" id="WP_147017733.1">
    <property type="nucleotide sequence ID" value="NZ_BJZS01000093.1"/>
</dbReference>
<proteinExistence type="predicted"/>
<dbReference type="Proteomes" id="UP000321103">
    <property type="component" value="Unassembled WGS sequence"/>
</dbReference>
<dbReference type="AlphaFoldDB" id="A0A512IGA1"/>
<organism evidence="2 3">
    <name type="scientific">Kocuria turfanensis</name>
    <dbReference type="NCBI Taxonomy" id="388357"/>
    <lineage>
        <taxon>Bacteria</taxon>
        <taxon>Bacillati</taxon>
        <taxon>Actinomycetota</taxon>
        <taxon>Actinomycetes</taxon>
        <taxon>Micrococcales</taxon>
        <taxon>Micrococcaceae</taxon>
        <taxon>Kocuria</taxon>
    </lineage>
</organism>
<gene>
    <name evidence="2" type="ORF">KTU01_28030</name>
</gene>
<reference evidence="2 3" key="1">
    <citation type="submission" date="2019-07" db="EMBL/GenBank/DDBJ databases">
        <title>Whole genome shotgun sequence of Kocuria turfanensis NBRC 107627.</title>
        <authorList>
            <person name="Hosoyama A."/>
            <person name="Uohara A."/>
            <person name="Ohji S."/>
            <person name="Ichikawa N."/>
        </authorList>
    </citation>
    <scope>NUCLEOTIDE SEQUENCE [LARGE SCALE GENOMIC DNA]</scope>
    <source>
        <strain evidence="2 3">NBRC 107627</strain>
    </source>
</reference>
<feature type="region of interest" description="Disordered" evidence="1">
    <location>
        <begin position="1"/>
        <end position="25"/>
    </location>
</feature>
<dbReference type="EMBL" id="BJZS01000093">
    <property type="protein sequence ID" value="GEO96680.1"/>
    <property type="molecule type" value="Genomic_DNA"/>
</dbReference>
<evidence type="ECO:0000256" key="1">
    <source>
        <dbReference type="SAM" id="MobiDB-lite"/>
    </source>
</evidence>
<evidence type="ECO:0000313" key="3">
    <source>
        <dbReference type="Proteomes" id="UP000321103"/>
    </source>
</evidence>